<evidence type="ECO:0000256" key="1">
    <source>
        <dbReference type="ARBA" id="ARBA00004123"/>
    </source>
</evidence>
<dbReference type="InterPro" id="IPR042371">
    <property type="entry name" value="Z_dom"/>
</dbReference>
<keyword evidence="9" id="KW-0391">Immunity</keyword>
<keyword evidence="3" id="KW-0963">Cytoplasm</keyword>
<dbReference type="PANTHER" id="PTHR14966">
    <property type="entry name" value="Z-DNA-BINDING PROTEIN 1"/>
    <property type="match status" value="1"/>
</dbReference>
<dbReference type="PROSITE" id="PS50139">
    <property type="entry name" value="Z_BINDING"/>
    <property type="match status" value="2"/>
</dbReference>
<dbReference type="InterPro" id="IPR036388">
    <property type="entry name" value="WH-like_DNA-bd_sf"/>
</dbReference>
<feature type="region of interest" description="Disordered" evidence="17">
    <location>
        <begin position="107"/>
        <end position="129"/>
    </location>
</feature>
<dbReference type="AlphaFoldDB" id="A0A8D1YPB9"/>
<evidence type="ECO:0000256" key="5">
    <source>
        <dbReference type="ARBA" id="ARBA00022588"/>
    </source>
</evidence>
<dbReference type="GO" id="GO:0006915">
    <property type="term" value="P:apoptotic process"/>
    <property type="evidence" value="ECO:0007669"/>
    <property type="project" value="UniProtKB-KW"/>
</dbReference>
<evidence type="ECO:0000256" key="3">
    <source>
        <dbReference type="ARBA" id="ARBA00022490"/>
    </source>
</evidence>
<feature type="region of interest" description="Disordered" evidence="17">
    <location>
        <begin position="413"/>
        <end position="440"/>
    </location>
</feature>
<evidence type="ECO:0000256" key="10">
    <source>
        <dbReference type="ARBA" id="ARBA00022884"/>
    </source>
</evidence>
<evidence type="ECO:0000256" key="13">
    <source>
        <dbReference type="ARBA" id="ARBA00023242"/>
    </source>
</evidence>
<dbReference type="FunFam" id="1.10.10.10:FF:000525">
    <property type="entry name" value="Z-DNA binding protein 1"/>
    <property type="match status" value="1"/>
</dbReference>
<dbReference type="SUPFAM" id="SSF46785">
    <property type="entry name" value="Winged helix' DNA-binding domain"/>
    <property type="match status" value="2"/>
</dbReference>
<feature type="region of interest" description="Disordered" evidence="17">
    <location>
        <begin position="299"/>
        <end position="320"/>
    </location>
</feature>
<evidence type="ECO:0000256" key="15">
    <source>
        <dbReference type="ARBA" id="ARBA00070324"/>
    </source>
</evidence>
<evidence type="ECO:0000256" key="4">
    <source>
        <dbReference type="ARBA" id="ARBA00022581"/>
    </source>
</evidence>
<dbReference type="GO" id="GO:0003677">
    <property type="term" value="F:DNA binding"/>
    <property type="evidence" value="ECO:0007669"/>
    <property type="project" value="UniProtKB-KW"/>
</dbReference>
<dbReference type="InterPro" id="IPR036390">
    <property type="entry name" value="WH_DNA-bd_sf"/>
</dbReference>
<evidence type="ECO:0000256" key="17">
    <source>
        <dbReference type="SAM" id="MobiDB-lite"/>
    </source>
</evidence>
<evidence type="ECO:0000313" key="20">
    <source>
        <dbReference type="Proteomes" id="UP000694725"/>
    </source>
</evidence>
<dbReference type="GO" id="GO:0060340">
    <property type="term" value="P:positive regulation of type I interferon-mediated signaling pathway"/>
    <property type="evidence" value="ECO:0007669"/>
    <property type="project" value="InterPro"/>
</dbReference>
<comment type="subunit">
    <text evidence="14">Homodimer. Interacts (via RIP homotypic interaction motif) with RIPK3; leading to RIPK3 activation and necroptosis; interaction is enhanced by CASP6. Interacts (via RIP homotypic interaction motif) with RIPK1. Component of the AIM2 PANoptosome complex, a multiprotein complex that drives inflammatory cell death (PANoptosis).</text>
</comment>
<dbReference type="GO" id="GO:0005737">
    <property type="term" value="C:cytoplasm"/>
    <property type="evidence" value="ECO:0007669"/>
    <property type="project" value="UniProtKB-SubCell"/>
</dbReference>
<evidence type="ECO:0000256" key="12">
    <source>
        <dbReference type="ARBA" id="ARBA00023125"/>
    </source>
</evidence>
<keyword evidence="4" id="KW-0945">Host-virus interaction</keyword>
<accession>A0A8D1YPB9</accession>
<evidence type="ECO:0000313" key="19">
    <source>
        <dbReference type="Ensembl" id="ENSSSCP00065022404.1"/>
    </source>
</evidence>
<feature type="domain" description="Z-binding" evidence="18">
    <location>
        <begin position="27"/>
        <end position="91"/>
    </location>
</feature>
<dbReference type="SMART" id="SM00550">
    <property type="entry name" value="Zalpha"/>
    <property type="match status" value="2"/>
</dbReference>
<feature type="compositionally biased region" description="Low complexity" evidence="17">
    <location>
        <begin position="9"/>
        <end position="25"/>
    </location>
</feature>
<evidence type="ECO:0000256" key="16">
    <source>
        <dbReference type="ARBA" id="ARBA00076088"/>
    </source>
</evidence>
<protein>
    <recommendedName>
        <fullName evidence="15">Z-DNA-binding protein 1</fullName>
    </recommendedName>
    <alternativeName>
        <fullName evidence="16">Tumor stroma and activated macrophage protein DLM-1</fullName>
    </alternativeName>
</protein>
<dbReference type="GO" id="GO:0003723">
    <property type="term" value="F:RNA binding"/>
    <property type="evidence" value="ECO:0007669"/>
    <property type="project" value="UniProtKB-KW"/>
</dbReference>
<feature type="compositionally biased region" description="Polar residues" evidence="17">
    <location>
        <begin position="355"/>
        <end position="365"/>
    </location>
</feature>
<keyword evidence="6" id="KW-1210">Necrosis</keyword>
<keyword evidence="7" id="KW-0053">Apoptosis</keyword>
<name>A0A8D1YPB9_PIG</name>
<organism evidence="19 20">
    <name type="scientific">Sus scrofa</name>
    <name type="common">Pig</name>
    <dbReference type="NCBI Taxonomy" id="9823"/>
    <lineage>
        <taxon>Eukaryota</taxon>
        <taxon>Metazoa</taxon>
        <taxon>Chordata</taxon>
        <taxon>Craniata</taxon>
        <taxon>Vertebrata</taxon>
        <taxon>Euteleostomi</taxon>
        <taxon>Mammalia</taxon>
        <taxon>Eutheria</taxon>
        <taxon>Laurasiatheria</taxon>
        <taxon>Artiodactyla</taxon>
        <taxon>Suina</taxon>
        <taxon>Suidae</taxon>
        <taxon>Sus</taxon>
    </lineage>
</organism>
<dbReference type="Proteomes" id="UP000694725">
    <property type="component" value="Unplaced"/>
</dbReference>
<evidence type="ECO:0000256" key="9">
    <source>
        <dbReference type="ARBA" id="ARBA00022859"/>
    </source>
</evidence>
<dbReference type="GO" id="GO:0003726">
    <property type="term" value="F:double-stranded RNA adenosine deaminase activity"/>
    <property type="evidence" value="ECO:0007669"/>
    <property type="project" value="InterPro"/>
</dbReference>
<dbReference type="FunFam" id="1.10.10.10:FF:000466">
    <property type="entry name" value="Z-DNA binding protein 1"/>
    <property type="match status" value="1"/>
</dbReference>
<evidence type="ECO:0000256" key="6">
    <source>
        <dbReference type="ARBA" id="ARBA00022590"/>
    </source>
</evidence>
<evidence type="ECO:0000256" key="14">
    <source>
        <dbReference type="ARBA" id="ARBA00066144"/>
    </source>
</evidence>
<proteinExistence type="predicted"/>
<feature type="domain" description="Z-binding" evidence="18">
    <location>
        <begin position="126"/>
        <end position="189"/>
    </location>
</feature>
<dbReference type="InterPro" id="IPR042361">
    <property type="entry name" value="ZBP1"/>
</dbReference>
<dbReference type="Ensembl" id="ENSSSCT00065051585.1">
    <property type="protein sequence ID" value="ENSSSCP00065022404.1"/>
    <property type="gene ID" value="ENSSSCG00065037769.1"/>
</dbReference>
<feature type="region of interest" description="Disordered" evidence="17">
    <location>
        <begin position="1"/>
        <end position="30"/>
    </location>
</feature>
<evidence type="ECO:0000256" key="7">
    <source>
        <dbReference type="ARBA" id="ARBA00022703"/>
    </source>
</evidence>
<evidence type="ECO:0000256" key="11">
    <source>
        <dbReference type="ARBA" id="ARBA00023118"/>
    </source>
</evidence>
<dbReference type="Gene3D" id="1.10.10.10">
    <property type="entry name" value="Winged helix-like DNA-binding domain superfamily/Winged helix DNA-binding domain"/>
    <property type="match status" value="2"/>
</dbReference>
<keyword evidence="12" id="KW-0238">DNA-binding</keyword>
<dbReference type="GO" id="GO:0045087">
    <property type="term" value="P:innate immune response"/>
    <property type="evidence" value="ECO:0007669"/>
    <property type="project" value="UniProtKB-KW"/>
</dbReference>
<sequence length="472" mass="50904">MESEQATVPKAPRLPAAAADVAETPADPEDAELERRILQVLRDAGSPVRTAQLVIKCQVPKKKLNQVLHQMKKESRGGLTLVGPATWCLGDAGTDGTREVVLAEQAERPRQEAVAIPRTPGPRTPGPELSERQTEIYGLLKAQGPHKALHIAQALGLKTAKEVNRDLYAMRSMHLLTLDQKSNAWGVYQPEDSRNQSTPVIYQQNPINMICQKGLNNCISIENSENIQIGHGNVIMRHESSGESGSMAAFYLPPTVPADSSAQGPLAGSWGPQDICMEKSVLRRVQMGHGNEMRLHSFPAEGPAHSACGSPPGSVSATSPEASIDIQIPEPGPHAEGVMAQKVRIRSCFLEDTTVGNSNRMSVSPGTAGPGGVSGPEEGRADPGEPGEDPGELRPWPCAISRPSFHALLQQSRPGLPFPAESGRQRCHSRSRGSKLERARPTYPHLAQSLCFPVYKGRVLRESLLWLGGLRT</sequence>
<keyword evidence="10" id="KW-0694">RNA-binding</keyword>
<evidence type="ECO:0000259" key="18">
    <source>
        <dbReference type="PROSITE" id="PS50139"/>
    </source>
</evidence>
<evidence type="ECO:0000256" key="2">
    <source>
        <dbReference type="ARBA" id="ARBA00004496"/>
    </source>
</evidence>
<keyword evidence="8" id="KW-0677">Repeat</keyword>
<evidence type="ECO:0000256" key="8">
    <source>
        <dbReference type="ARBA" id="ARBA00022737"/>
    </source>
</evidence>
<dbReference type="GO" id="GO:0051607">
    <property type="term" value="P:defense response to virus"/>
    <property type="evidence" value="ECO:0007669"/>
    <property type="project" value="UniProtKB-KW"/>
</dbReference>
<comment type="subcellular location">
    <subcellularLocation>
        <location evidence="2">Cytoplasm</location>
    </subcellularLocation>
    <subcellularLocation>
        <location evidence="1">Nucleus</location>
    </subcellularLocation>
</comment>
<dbReference type="GO" id="GO:0005634">
    <property type="term" value="C:nucleus"/>
    <property type="evidence" value="ECO:0007669"/>
    <property type="project" value="UniProtKB-SubCell"/>
</dbReference>
<dbReference type="GO" id="GO:0060545">
    <property type="term" value="P:positive regulation of necroptotic process"/>
    <property type="evidence" value="ECO:0007669"/>
    <property type="project" value="UniProtKB-ARBA"/>
</dbReference>
<feature type="region of interest" description="Disordered" evidence="17">
    <location>
        <begin position="355"/>
        <end position="397"/>
    </location>
</feature>
<keyword evidence="11" id="KW-0051">Antiviral defense</keyword>
<dbReference type="PANTHER" id="PTHR14966:SF0">
    <property type="entry name" value="Z-DNA-BINDING PROTEIN 1"/>
    <property type="match status" value="1"/>
</dbReference>
<reference evidence="19" key="1">
    <citation type="submission" date="2025-08" db="UniProtKB">
        <authorList>
            <consortium name="Ensembl"/>
        </authorList>
    </citation>
    <scope>IDENTIFICATION</scope>
</reference>
<keyword evidence="13" id="KW-0539">Nucleus</keyword>
<keyword evidence="5" id="KW-0399">Innate immunity</keyword>